<evidence type="ECO:0000313" key="1">
    <source>
        <dbReference type="EMBL" id="MCD7459801.1"/>
    </source>
</evidence>
<evidence type="ECO:0000313" key="2">
    <source>
        <dbReference type="Proteomes" id="UP000823775"/>
    </source>
</evidence>
<sequence>MEEKYKFYGLGWMSEALGYYYPAMVREFYMNYIAILEGLCKKGWKPLEMQMQKRIPVQGKMVDILEKTINRMLYGPDFTPSGASSELGVKVFIEHGSDYHQGENCRAVKKADKQDKQLKLFAEQLGLFINRSVTTYLEPYKHFHARMDDMEARVNDRLKDLTLLESARVAVELKKA</sequence>
<dbReference type="EMBL" id="JACEIK010000612">
    <property type="protein sequence ID" value="MCD7459801.1"/>
    <property type="molecule type" value="Genomic_DNA"/>
</dbReference>
<reference evidence="1 2" key="1">
    <citation type="journal article" date="2021" name="BMC Genomics">
        <title>Datura genome reveals duplications of psychoactive alkaloid biosynthetic genes and high mutation rate following tissue culture.</title>
        <authorList>
            <person name="Rajewski A."/>
            <person name="Carter-House D."/>
            <person name="Stajich J."/>
            <person name="Litt A."/>
        </authorList>
    </citation>
    <scope>NUCLEOTIDE SEQUENCE [LARGE SCALE GENOMIC DNA]</scope>
    <source>
        <strain evidence="1">AR-01</strain>
    </source>
</reference>
<comment type="caution">
    <text evidence="1">The sequence shown here is derived from an EMBL/GenBank/DDBJ whole genome shotgun (WGS) entry which is preliminary data.</text>
</comment>
<keyword evidence="2" id="KW-1185">Reference proteome</keyword>
<organism evidence="1 2">
    <name type="scientific">Datura stramonium</name>
    <name type="common">Jimsonweed</name>
    <name type="synonym">Common thornapple</name>
    <dbReference type="NCBI Taxonomy" id="4076"/>
    <lineage>
        <taxon>Eukaryota</taxon>
        <taxon>Viridiplantae</taxon>
        <taxon>Streptophyta</taxon>
        <taxon>Embryophyta</taxon>
        <taxon>Tracheophyta</taxon>
        <taxon>Spermatophyta</taxon>
        <taxon>Magnoliopsida</taxon>
        <taxon>eudicotyledons</taxon>
        <taxon>Gunneridae</taxon>
        <taxon>Pentapetalae</taxon>
        <taxon>asterids</taxon>
        <taxon>lamiids</taxon>
        <taxon>Solanales</taxon>
        <taxon>Solanaceae</taxon>
        <taxon>Solanoideae</taxon>
        <taxon>Datureae</taxon>
        <taxon>Datura</taxon>
    </lineage>
</organism>
<accession>A0ABS8SLR5</accession>
<proteinExistence type="predicted"/>
<gene>
    <name evidence="1" type="ORF">HAX54_041999</name>
</gene>
<protein>
    <submittedName>
        <fullName evidence="1">Uncharacterized protein</fullName>
    </submittedName>
</protein>
<name>A0ABS8SLR5_DATST</name>
<dbReference type="Proteomes" id="UP000823775">
    <property type="component" value="Unassembled WGS sequence"/>
</dbReference>